<proteinExistence type="predicted"/>
<protein>
    <submittedName>
        <fullName evidence="1">Uncharacterized protein</fullName>
    </submittedName>
</protein>
<keyword evidence="2" id="KW-1185">Reference proteome</keyword>
<accession>A0AC60QT27</accession>
<comment type="caution">
    <text evidence="1">The sequence shown here is derived from an EMBL/GenBank/DDBJ whole genome shotgun (WGS) entry which is preliminary data.</text>
</comment>
<dbReference type="EMBL" id="JABSTQ010004299">
    <property type="protein sequence ID" value="KAG0442672.1"/>
    <property type="molecule type" value="Genomic_DNA"/>
</dbReference>
<gene>
    <name evidence="1" type="ORF">HPB47_015636</name>
</gene>
<reference evidence="1 2" key="1">
    <citation type="journal article" date="2020" name="Cell">
        <title>Large-Scale Comparative Analyses of Tick Genomes Elucidate Their Genetic Diversity and Vector Capacities.</title>
        <authorList>
            <consortium name="Tick Genome and Microbiome Consortium (TIGMIC)"/>
            <person name="Jia N."/>
            <person name="Wang J."/>
            <person name="Shi W."/>
            <person name="Du L."/>
            <person name="Sun Y."/>
            <person name="Zhan W."/>
            <person name="Jiang J.F."/>
            <person name="Wang Q."/>
            <person name="Zhang B."/>
            <person name="Ji P."/>
            <person name="Bell-Sakyi L."/>
            <person name="Cui X.M."/>
            <person name="Yuan T.T."/>
            <person name="Jiang B.G."/>
            <person name="Yang W.F."/>
            <person name="Lam T.T."/>
            <person name="Chang Q.C."/>
            <person name="Ding S.J."/>
            <person name="Wang X.J."/>
            <person name="Zhu J.G."/>
            <person name="Ruan X.D."/>
            <person name="Zhao L."/>
            <person name="Wei J.T."/>
            <person name="Ye R.Z."/>
            <person name="Que T.C."/>
            <person name="Du C.H."/>
            <person name="Zhou Y.H."/>
            <person name="Cheng J.X."/>
            <person name="Dai P.F."/>
            <person name="Guo W.B."/>
            <person name="Han X.H."/>
            <person name="Huang E.J."/>
            <person name="Li L.F."/>
            <person name="Wei W."/>
            <person name="Gao Y.C."/>
            <person name="Liu J.Z."/>
            <person name="Shao H.Z."/>
            <person name="Wang X."/>
            <person name="Wang C.C."/>
            <person name="Yang T.C."/>
            <person name="Huo Q.B."/>
            <person name="Li W."/>
            <person name="Chen H.Y."/>
            <person name="Chen S.E."/>
            <person name="Zhou L.G."/>
            <person name="Ni X.B."/>
            <person name="Tian J.H."/>
            <person name="Sheng Y."/>
            <person name="Liu T."/>
            <person name="Pan Y.S."/>
            <person name="Xia L.Y."/>
            <person name="Li J."/>
            <person name="Zhao F."/>
            <person name="Cao W.C."/>
        </authorList>
    </citation>
    <scope>NUCLEOTIDE SEQUENCE [LARGE SCALE GENOMIC DNA]</scope>
    <source>
        <strain evidence="1">Iper-2018</strain>
    </source>
</reference>
<evidence type="ECO:0000313" key="1">
    <source>
        <dbReference type="EMBL" id="KAG0442672.1"/>
    </source>
</evidence>
<name>A0AC60QT27_IXOPE</name>
<sequence>MAFMEEFTTQLRSLEHLWMRRFVRHGTWNRMQSLFQHLPYEKTTLLELISTDNKILNKVITVLAALCVEAEHLCHEAKTRFHSALLFYGEGSLASNNVPDGEPQQMSALFDKSKPSCVIDVTDVHFQTVFEHLGQMLASLVTLDEIVQAQSALREHWTLYRRMLKSVHHNCAKFDVAPEDLKALDKLMGQLEYQLLQGRIFMGCLEQGFDDTRLCVDAKLGETNELDKRKQLIGIYALYVLYYYIYRTIDKKFFKALWDVYKKVPAVHILGNILWFPDQFLMLQMPQVIRSLDKKAQDAVKMQRLNFLQQKSASLSKMCRLYMSKCLPGFYAWSLLSRRIQTSF</sequence>
<evidence type="ECO:0000313" key="2">
    <source>
        <dbReference type="Proteomes" id="UP000805193"/>
    </source>
</evidence>
<dbReference type="Proteomes" id="UP000805193">
    <property type="component" value="Unassembled WGS sequence"/>
</dbReference>
<organism evidence="1 2">
    <name type="scientific">Ixodes persulcatus</name>
    <name type="common">Taiga tick</name>
    <dbReference type="NCBI Taxonomy" id="34615"/>
    <lineage>
        <taxon>Eukaryota</taxon>
        <taxon>Metazoa</taxon>
        <taxon>Ecdysozoa</taxon>
        <taxon>Arthropoda</taxon>
        <taxon>Chelicerata</taxon>
        <taxon>Arachnida</taxon>
        <taxon>Acari</taxon>
        <taxon>Parasitiformes</taxon>
        <taxon>Ixodida</taxon>
        <taxon>Ixodoidea</taxon>
        <taxon>Ixodidae</taxon>
        <taxon>Ixodinae</taxon>
        <taxon>Ixodes</taxon>
    </lineage>
</organism>